<evidence type="ECO:0000313" key="7">
    <source>
        <dbReference type="EMBL" id="MBF9067830.1"/>
    </source>
</evidence>
<feature type="compositionally biased region" description="Low complexity" evidence="6">
    <location>
        <begin position="144"/>
        <end position="160"/>
    </location>
</feature>
<comment type="caution">
    <text evidence="7">The sequence shown here is derived from an EMBL/GenBank/DDBJ whole genome shotgun (WGS) entry which is preliminary data.</text>
</comment>
<feature type="compositionally biased region" description="Low complexity" evidence="6">
    <location>
        <begin position="89"/>
        <end position="100"/>
    </location>
</feature>
<protein>
    <recommendedName>
        <fullName evidence="9">RNA polymerase sigma factor 70 region 4 type 2 domain-containing protein</fullName>
    </recommendedName>
</protein>
<proteinExistence type="inferred from homology"/>
<feature type="compositionally biased region" description="Basic residues" evidence="6">
    <location>
        <begin position="1"/>
        <end position="12"/>
    </location>
</feature>
<name>A0A931B6J1_9ACTN</name>
<dbReference type="EMBL" id="JADPRT010000003">
    <property type="protein sequence ID" value="MBF9067830.1"/>
    <property type="molecule type" value="Genomic_DNA"/>
</dbReference>
<keyword evidence="3" id="KW-0731">Sigma factor</keyword>
<organism evidence="7 8">
    <name type="scientific">Streptacidiphilus fuscans</name>
    <dbReference type="NCBI Taxonomy" id="2789292"/>
    <lineage>
        <taxon>Bacteria</taxon>
        <taxon>Bacillati</taxon>
        <taxon>Actinomycetota</taxon>
        <taxon>Actinomycetes</taxon>
        <taxon>Kitasatosporales</taxon>
        <taxon>Streptomycetaceae</taxon>
        <taxon>Streptacidiphilus</taxon>
    </lineage>
</organism>
<reference evidence="7" key="1">
    <citation type="submission" date="2020-11" db="EMBL/GenBank/DDBJ databases">
        <title>Isolation and identification of active actinomycetes.</title>
        <authorList>
            <person name="Yu B."/>
        </authorList>
    </citation>
    <scope>NUCLEOTIDE SEQUENCE</scope>
    <source>
        <strain evidence="7">NEAU-YB345</strain>
    </source>
</reference>
<dbReference type="InterPro" id="IPR036388">
    <property type="entry name" value="WH-like_DNA-bd_sf"/>
</dbReference>
<feature type="compositionally biased region" description="Low complexity" evidence="6">
    <location>
        <begin position="125"/>
        <end position="134"/>
    </location>
</feature>
<feature type="compositionally biased region" description="Polar residues" evidence="6">
    <location>
        <begin position="488"/>
        <end position="534"/>
    </location>
</feature>
<keyword evidence="8" id="KW-1185">Reference proteome</keyword>
<comment type="similarity">
    <text evidence="1">Belongs to the sigma-70 factor family. ECF subfamily.</text>
</comment>
<accession>A0A931B6J1</accession>
<evidence type="ECO:0000256" key="3">
    <source>
        <dbReference type="ARBA" id="ARBA00023082"/>
    </source>
</evidence>
<feature type="compositionally biased region" description="Low complexity" evidence="6">
    <location>
        <begin position="474"/>
        <end position="487"/>
    </location>
</feature>
<dbReference type="Gene3D" id="1.10.10.10">
    <property type="entry name" value="Winged helix-like DNA-binding domain superfamily/Winged helix DNA-binding domain"/>
    <property type="match status" value="1"/>
</dbReference>
<feature type="region of interest" description="Disordered" evidence="6">
    <location>
        <begin position="1"/>
        <end position="175"/>
    </location>
</feature>
<evidence type="ECO:0000256" key="4">
    <source>
        <dbReference type="ARBA" id="ARBA00023125"/>
    </source>
</evidence>
<evidence type="ECO:0000256" key="2">
    <source>
        <dbReference type="ARBA" id="ARBA00023015"/>
    </source>
</evidence>
<evidence type="ECO:0000256" key="1">
    <source>
        <dbReference type="ARBA" id="ARBA00010641"/>
    </source>
</evidence>
<gene>
    <name evidence="7" type="ORF">I2501_07230</name>
</gene>
<evidence type="ECO:0000256" key="6">
    <source>
        <dbReference type="SAM" id="MobiDB-lite"/>
    </source>
</evidence>
<dbReference type="Proteomes" id="UP000657385">
    <property type="component" value="Unassembled WGS sequence"/>
</dbReference>
<evidence type="ECO:0000256" key="5">
    <source>
        <dbReference type="ARBA" id="ARBA00023163"/>
    </source>
</evidence>
<keyword evidence="2" id="KW-0805">Transcription regulation</keyword>
<keyword evidence="4" id="KW-0238">DNA-binding</keyword>
<dbReference type="RefSeq" id="WP_196193043.1">
    <property type="nucleotide sequence ID" value="NZ_JADPRT010000003.1"/>
</dbReference>
<evidence type="ECO:0008006" key="9">
    <source>
        <dbReference type="Google" id="ProtNLM"/>
    </source>
</evidence>
<dbReference type="InterPro" id="IPR013325">
    <property type="entry name" value="RNA_pol_sigma_r2"/>
</dbReference>
<dbReference type="InterPro" id="IPR039425">
    <property type="entry name" value="RNA_pol_sigma-70-like"/>
</dbReference>
<feature type="compositionally biased region" description="Low complexity" evidence="6">
    <location>
        <begin position="13"/>
        <end position="24"/>
    </location>
</feature>
<dbReference type="Gene3D" id="1.10.1740.10">
    <property type="match status" value="1"/>
</dbReference>
<sequence>MTAHAPRRRTKKQAQAARRSAPKSAPEPEQRPKAQASGSPTPGKATGRLTQSEAKKPTETRPQPPAPPSLVTTRQTPARPAAQEPSPPTLSSLAPAPGAPGRHGSVSHAPPAATRSIDSGAGPQVNGNSNGKVNGKAHGKKVLPAAPSAPASPPALTADSPPMPTPMPTPVAPPAPQPVPPPVPTAGTFDALYRDAVPRLVQQTYLLTGSQHRAAHCVRRAFQQAWTHWRTVGQDSSPEGWVRAAAFELALSPWHRGGPRVQHLLRLPHRQPAPASAAKAAPEQADSDKALMKAVMRLPRPQRRALVLHDVIGLDWAQTAAEVEGSTPVTFGRVARARRALAEAVPGVVGSDPEQAGFGRRLGARLRRAAERACAGMEPLAAPGATRTRARLHDHGLTVASGVLTLGTAGGLAASLLWGTPMHPAERPIIVHPNPNATQLALYSPAQAQPKHLPHQKLPSIPVDWAERARYEAALAKQKRQQAADAANSSGKQAKQGNQSTPGPQSGPTAQPTTGAGPNQGTPNQGTSTTQNIDPTLCRIFSLPCDRPGHSGHGGHHKKPSSATKSPH</sequence>
<keyword evidence="5" id="KW-0804">Transcription</keyword>
<dbReference type="SUPFAM" id="SSF88946">
    <property type="entry name" value="Sigma2 domain of RNA polymerase sigma factors"/>
    <property type="match status" value="1"/>
</dbReference>
<dbReference type="GO" id="GO:0006352">
    <property type="term" value="P:DNA-templated transcription initiation"/>
    <property type="evidence" value="ECO:0007669"/>
    <property type="project" value="InterPro"/>
</dbReference>
<dbReference type="InterPro" id="IPR013324">
    <property type="entry name" value="RNA_pol_sigma_r3/r4-like"/>
</dbReference>
<dbReference type="GO" id="GO:0003677">
    <property type="term" value="F:DNA binding"/>
    <property type="evidence" value="ECO:0007669"/>
    <property type="project" value="UniProtKB-KW"/>
</dbReference>
<dbReference type="GO" id="GO:0016987">
    <property type="term" value="F:sigma factor activity"/>
    <property type="evidence" value="ECO:0007669"/>
    <property type="project" value="UniProtKB-KW"/>
</dbReference>
<evidence type="ECO:0000313" key="8">
    <source>
        <dbReference type="Proteomes" id="UP000657385"/>
    </source>
</evidence>
<feature type="region of interest" description="Disordered" evidence="6">
    <location>
        <begin position="474"/>
        <end position="568"/>
    </location>
</feature>
<feature type="compositionally biased region" description="Pro residues" evidence="6">
    <location>
        <begin position="161"/>
        <end position="175"/>
    </location>
</feature>
<dbReference type="PANTHER" id="PTHR43133">
    <property type="entry name" value="RNA POLYMERASE ECF-TYPE SIGMA FACTO"/>
    <property type="match status" value="1"/>
</dbReference>
<dbReference type="SUPFAM" id="SSF88659">
    <property type="entry name" value="Sigma3 and sigma4 domains of RNA polymerase sigma factors"/>
    <property type="match status" value="1"/>
</dbReference>
<dbReference type="AlphaFoldDB" id="A0A931B6J1"/>
<dbReference type="PANTHER" id="PTHR43133:SF8">
    <property type="entry name" value="RNA POLYMERASE SIGMA FACTOR HI_1459-RELATED"/>
    <property type="match status" value="1"/>
</dbReference>